<dbReference type="EMBL" id="CCKQ01004209">
    <property type="protein sequence ID" value="CDW75362.1"/>
    <property type="molecule type" value="Genomic_DNA"/>
</dbReference>
<evidence type="ECO:0000313" key="4">
    <source>
        <dbReference type="Proteomes" id="UP000039865"/>
    </source>
</evidence>
<feature type="region of interest" description="Disordered" evidence="1">
    <location>
        <begin position="510"/>
        <end position="541"/>
    </location>
</feature>
<dbReference type="AlphaFoldDB" id="A0A078A0I7"/>
<feature type="compositionally biased region" description="Polar residues" evidence="1">
    <location>
        <begin position="524"/>
        <end position="541"/>
    </location>
</feature>
<dbReference type="PANTHER" id="PTHR11319">
    <property type="entry name" value="G PROTEIN-COUPLED RECEPTOR-RELATED"/>
    <property type="match status" value="1"/>
</dbReference>
<feature type="region of interest" description="Disordered" evidence="1">
    <location>
        <begin position="640"/>
        <end position="664"/>
    </location>
</feature>
<name>A0A078A0I7_STYLE</name>
<gene>
    <name evidence="3" type="primary">Contig4016.g4305</name>
    <name evidence="3" type="ORF">STYLEM_4351</name>
</gene>
<dbReference type="OrthoDB" id="294016at2759"/>
<dbReference type="InParanoid" id="A0A078A0I7"/>
<keyword evidence="2" id="KW-0472">Membrane</keyword>
<evidence type="ECO:0008006" key="5">
    <source>
        <dbReference type="Google" id="ProtNLM"/>
    </source>
</evidence>
<evidence type="ECO:0000313" key="3">
    <source>
        <dbReference type="EMBL" id="CDW75362.1"/>
    </source>
</evidence>
<sequence>MTDESKIKTSDELNFQLVSGQILNFPLRVGLFDQDDQLVINDNSSLVLLMTKDTNLSLFYNRFIPQRQASKACYLFFWGGIQSECRVGYEGRLCSICSKDVNGSNYGRANGSQCVECEPLDLQVMKFIGILFGLGAYVGYLQYSILSSQKRNKPQTVLMRIFTNYFQAIMIVKSFDLNWPKQVEDSLTYFSIVGSQSESIFSLDCLYKQSLNSQIPTQYIKVIFFGLMPFIFSALGTIIWISIYIYKKINKLPQIKLWRGIQVTSYMFSYLFYPMITNQTFSLFSCQSFENNQSFLKADYDIECWVGTHRQMVLCVGIPLVFFWVLGFPLWFFVRLYQNKKNFKDPEVVSRFGLFFIGLNDNQYYWEILLINFRKIIFILCSTLLSEVNASIKLIHSVKPYIDPRFNDIEKQSVYAATLSLYGGIFFLQNFNIRDYEDDLKTFLKKQNSIDSYQQNEDFFQQMIQVQRGEQQIKKPQQQLDSLGNSIAYQKSQNEMKTDLKLLTEYESFNSHQDRQNTHRLQRNTRNSTSKTLKTNNQTNMGDNSIDEYFINQSTMQFINAKTNSSNRGKLGSITRVRKLEKKLLSSPLKDVRKFSLRKKPSNNDQISQVMAFENSNEDLPAGPQLFKPQSLLNIAQQKQRKIKPNRYPSRLDSQNSQGSNNDIKIQDLIDIKDKRNQKKLQQQQNLNAINDKVFAVDENFDQNLKSYDRSS</sequence>
<keyword evidence="2" id="KW-1133">Transmembrane helix</keyword>
<feature type="compositionally biased region" description="Polar residues" evidence="1">
    <location>
        <begin position="652"/>
        <end position="662"/>
    </location>
</feature>
<proteinExistence type="predicted"/>
<accession>A0A078A0I7</accession>
<feature type="transmembrane region" description="Helical" evidence="2">
    <location>
        <begin position="222"/>
        <end position="245"/>
    </location>
</feature>
<feature type="transmembrane region" description="Helical" evidence="2">
    <location>
        <begin position="311"/>
        <end position="334"/>
    </location>
</feature>
<protein>
    <recommendedName>
        <fullName evidence="5">Transmembrane protein</fullName>
    </recommendedName>
</protein>
<organism evidence="3 4">
    <name type="scientific">Stylonychia lemnae</name>
    <name type="common">Ciliate</name>
    <dbReference type="NCBI Taxonomy" id="5949"/>
    <lineage>
        <taxon>Eukaryota</taxon>
        <taxon>Sar</taxon>
        <taxon>Alveolata</taxon>
        <taxon>Ciliophora</taxon>
        <taxon>Intramacronucleata</taxon>
        <taxon>Spirotrichea</taxon>
        <taxon>Stichotrichia</taxon>
        <taxon>Sporadotrichida</taxon>
        <taxon>Oxytrichidae</taxon>
        <taxon>Stylonychinae</taxon>
        <taxon>Stylonychia</taxon>
    </lineage>
</organism>
<reference evidence="3 4" key="1">
    <citation type="submission" date="2014-06" db="EMBL/GenBank/DDBJ databases">
        <authorList>
            <person name="Swart Estienne"/>
        </authorList>
    </citation>
    <scope>NUCLEOTIDE SEQUENCE [LARGE SCALE GENOMIC DNA]</scope>
    <source>
        <strain evidence="3 4">130c</strain>
    </source>
</reference>
<dbReference type="Proteomes" id="UP000039865">
    <property type="component" value="Unassembled WGS sequence"/>
</dbReference>
<feature type="transmembrane region" description="Helical" evidence="2">
    <location>
        <begin position="124"/>
        <end position="145"/>
    </location>
</feature>
<dbReference type="PANTHER" id="PTHR11319:SF35">
    <property type="entry name" value="OUTER MEMBRANE PROTEIN PMPC-RELATED"/>
    <property type="match status" value="1"/>
</dbReference>
<keyword evidence="4" id="KW-1185">Reference proteome</keyword>
<keyword evidence="2" id="KW-0812">Transmembrane</keyword>
<evidence type="ECO:0000256" key="2">
    <source>
        <dbReference type="SAM" id="Phobius"/>
    </source>
</evidence>
<evidence type="ECO:0000256" key="1">
    <source>
        <dbReference type="SAM" id="MobiDB-lite"/>
    </source>
</evidence>